<evidence type="ECO:0000256" key="1">
    <source>
        <dbReference type="SAM" id="MobiDB-lite"/>
    </source>
</evidence>
<protein>
    <recommendedName>
        <fullName evidence="4">DDE Tnp4 domain-containing protein</fullName>
    </recommendedName>
</protein>
<accession>A0ABY7FTX0</accession>
<evidence type="ECO:0000313" key="3">
    <source>
        <dbReference type="Proteomes" id="UP001164746"/>
    </source>
</evidence>
<proteinExistence type="predicted"/>
<name>A0ABY7FTX0_MYAAR</name>
<organism evidence="2 3">
    <name type="scientific">Mya arenaria</name>
    <name type="common">Soft-shell clam</name>
    <dbReference type="NCBI Taxonomy" id="6604"/>
    <lineage>
        <taxon>Eukaryota</taxon>
        <taxon>Metazoa</taxon>
        <taxon>Spiralia</taxon>
        <taxon>Lophotrochozoa</taxon>
        <taxon>Mollusca</taxon>
        <taxon>Bivalvia</taxon>
        <taxon>Autobranchia</taxon>
        <taxon>Heteroconchia</taxon>
        <taxon>Euheterodonta</taxon>
        <taxon>Imparidentia</taxon>
        <taxon>Neoheterodontei</taxon>
        <taxon>Myida</taxon>
        <taxon>Myoidea</taxon>
        <taxon>Myidae</taxon>
        <taxon>Mya</taxon>
    </lineage>
</organism>
<evidence type="ECO:0008006" key="4">
    <source>
        <dbReference type="Google" id="ProtNLM"/>
    </source>
</evidence>
<dbReference type="EMBL" id="CP111024">
    <property type="protein sequence ID" value="WAR24171.1"/>
    <property type="molecule type" value="Genomic_DNA"/>
</dbReference>
<dbReference type="Proteomes" id="UP001164746">
    <property type="component" value="Chromosome 13"/>
</dbReference>
<reference evidence="2" key="1">
    <citation type="submission" date="2022-11" db="EMBL/GenBank/DDBJ databases">
        <title>Centuries of genome instability and evolution in soft-shell clam transmissible cancer (bioRxiv).</title>
        <authorList>
            <person name="Hart S.F.M."/>
            <person name="Yonemitsu M.A."/>
            <person name="Giersch R.M."/>
            <person name="Beal B.F."/>
            <person name="Arriagada G."/>
            <person name="Davis B.W."/>
            <person name="Ostrander E.A."/>
            <person name="Goff S.P."/>
            <person name="Metzger M.J."/>
        </authorList>
    </citation>
    <scope>NUCLEOTIDE SEQUENCE</scope>
    <source>
        <strain evidence="2">MELC-2E11</strain>
        <tissue evidence="2">Siphon/mantle</tissue>
    </source>
</reference>
<feature type="region of interest" description="Disordered" evidence="1">
    <location>
        <begin position="19"/>
        <end position="53"/>
    </location>
</feature>
<gene>
    <name evidence="2" type="ORF">MAR_037840</name>
</gene>
<evidence type="ECO:0000313" key="2">
    <source>
        <dbReference type="EMBL" id="WAR24171.1"/>
    </source>
</evidence>
<sequence length="81" mass="9319">MKNWTGAFDGRHKLKLMLNKNNQSWNRGANDRYSDDEEQPAPPSPDGQIDGLLLGDSGYPCRKYLMTPYAKPRNQSEKRHL</sequence>
<keyword evidence="3" id="KW-1185">Reference proteome</keyword>